<comment type="pathway">
    <text evidence="1">Quinol/quinone metabolism; menaquinone biosynthesis.</text>
</comment>
<dbReference type="HAMAP" id="MF_00991">
    <property type="entry name" value="MqnB"/>
    <property type="match status" value="1"/>
</dbReference>
<dbReference type="Gene3D" id="3.40.50.1580">
    <property type="entry name" value="Nucleoside phosphorylase domain"/>
    <property type="match status" value="1"/>
</dbReference>
<organism evidence="4 5">
    <name type="scientific">Dinghuibacter silviterrae</name>
    <dbReference type="NCBI Taxonomy" id="1539049"/>
    <lineage>
        <taxon>Bacteria</taxon>
        <taxon>Pseudomonadati</taxon>
        <taxon>Bacteroidota</taxon>
        <taxon>Chitinophagia</taxon>
        <taxon>Chitinophagales</taxon>
        <taxon>Chitinophagaceae</taxon>
        <taxon>Dinghuibacter</taxon>
    </lineage>
</organism>
<evidence type="ECO:0000256" key="1">
    <source>
        <dbReference type="HAMAP-Rule" id="MF_00991"/>
    </source>
</evidence>
<dbReference type="GO" id="GO:0005829">
    <property type="term" value="C:cytosol"/>
    <property type="evidence" value="ECO:0007669"/>
    <property type="project" value="TreeGrafter"/>
</dbReference>
<keyword evidence="1" id="KW-0474">Menaquinone biosynthesis</keyword>
<evidence type="ECO:0000313" key="4">
    <source>
        <dbReference type="EMBL" id="TDW95696.1"/>
    </source>
</evidence>
<dbReference type="GO" id="GO:0008930">
    <property type="term" value="F:methylthioadenosine nucleosidase activity"/>
    <property type="evidence" value="ECO:0007669"/>
    <property type="project" value="TreeGrafter"/>
</dbReference>
<evidence type="ECO:0000256" key="2">
    <source>
        <dbReference type="NCBIfam" id="TIGR03664"/>
    </source>
</evidence>
<dbReference type="EMBL" id="SODV01000002">
    <property type="protein sequence ID" value="TDW95696.1"/>
    <property type="molecule type" value="Genomic_DNA"/>
</dbReference>
<dbReference type="SUPFAM" id="SSF53167">
    <property type="entry name" value="Purine and uridine phosphorylases"/>
    <property type="match status" value="1"/>
</dbReference>
<comment type="caution">
    <text evidence="4">The sequence shown here is derived from an EMBL/GenBank/DDBJ whole genome shotgun (WGS) entry which is preliminary data.</text>
</comment>
<dbReference type="RefSeq" id="WP_133995304.1">
    <property type="nucleotide sequence ID" value="NZ_SODV01000002.1"/>
</dbReference>
<dbReference type="PANTHER" id="PTHR46832:SF2">
    <property type="entry name" value="FUTALOSINE HYDROLASE"/>
    <property type="match status" value="1"/>
</dbReference>
<dbReference type="AlphaFoldDB" id="A0A4R8DF49"/>
<name>A0A4R8DF49_9BACT</name>
<dbReference type="GO" id="GO:0019284">
    <property type="term" value="P:L-methionine salvage from S-adenosylmethionine"/>
    <property type="evidence" value="ECO:0007669"/>
    <property type="project" value="TreeGrafter"/>
</dbReference>
<protein>
    <recommendedName>
        <fullName evidence="1 2">Futalosine hydrolase</fullName>
        <shortName evidence="1">FL hydrolase</shortName>
        <ecNumber evidence="1 2">3.2.2.26</ecNumber>
    </recommendedName>
    <alternativeName>
        <fullName evidence="1">Futalosine nucleosidase</fullName>
    </alternativeName>
    <alternativeName>
        <fullName evidence="1">Menaquinone biosynthetic enzyme MqnB</fullName>
    </alternativeName>
</protein>
<feature type="domain" description="Nucleoside phosphorylase" evidence="3">
    <location>
        <begin position="28"/>
        <end position="202"/>
    </location>
</feature>
<reference evidence="4 5" key="1">
    <citation type="submission" date="2019-03" db="EMBL/GenBank/DDBJ databases">
        <title>Genomic Encyclopedia of Type Strains, Phase IV (KMG-IV): sequencing the most valuable type-strain genomes for metagenomic binning, comparative biology and taxonomic classification.</title>
        <authorList>
            <person name="Goeker M."/>
        </authorList>
    </citation>
    <scope>NUCLEOTIDE SEQUENCE [LARGE SCALE GENOMIC DNA]</scope>
    <source>
        <strain evidence="4 5">DSM 100059</strain>
    </source>
</reference>
<comment type="catalytic activity">
    <reaction evidence="1">
        <text>futalosine + H2O = dehypoxanthine futalosine + hypoxanthine</text>
        <dbReference type="Rhea" id="RHEA:25904"/>
        <dbReference type="ChEBI" id="CHEBI:15377"/>
        <dbReference type="ChEBI" id="CHEBI:17368"/>
        <dbReference type="ChEBI" id="CHEBI:58863"/>
        <dbReference type="ChEBI" id="CHEBI:58864"/>
        <dbReference type="EC" id="3.2.2.26"/>
    </reaction>
</comment>
<dbReference type="CDD" id="cd17766">
    <property type="entry name" value="futalosine_nucleosidase_MqnB"/>
    <property type="match status" value="1"/>
</dbReference>
<gene>
    <name evidence="1" type="primary">mqnB</name>
    <name evidence="4" type="ORF">EDB95_3507</name>
</gene>
<evidence type="ECO:0000313" key="5">
    <source>
        <dbReference type="Proteomes" id="UP000294498"/>
    </source>
</evidence>
<dbReference type="EC" id="3.2.2.26" evidence="1 2"/>
<dbReference type="NCBIfam" id="TIGR03664">
    <property type="entry name" value="fut_nucase"/>
    <property type="match status" value="1"/>
</dbReference>
<comment type="function">
    <text evidence="1">Catalyzes the hydrolysis of futalosine (FL) to dehypoxanthine futalosine (DHFL) and hypoxanthine, a step in the biosynthesis of menaquinone (MK, vitamin K2).</text>
</comment>
<dbReference type="OrthoDB" id="9788270at2"/>
<dbReference type="Proteomes" id="UP000294498">
    <property type="component" value="Unassembled WGS sequence"/>
</dbReference>
<accession>A0A4R8DF49</accession>
<dbReference type="InterPro" id="IPR019963">
    <property type="entry name" value="FL_hydrolase_MqnB"/>
</dbReference>
<dbReference type="UniPathway" id="UPA00079"/>
<dbReference type="PANTHER" id="PTHR46832">
    <property type="entry name" value="5'-METHYLTHIOADENOSINE/S-ADENOSYLHOMOCYSTEINE NUCLEOSIDASE"/>
    <property type="match status" value="1"/>
</dbReference>
<dbReference type="GO" id="GO:0009234">
    <property type="term" value="P:menaquinone biosynthetic process"/>
    <property type="evidence" value="ECO:0007669"/>
    <property type="project" value="UniProtKB-UniRule"/>
</dbReference>
<proteinExistence type="inferred from homology"/>
<keyword evidence="1 4" id="KW-0378">Hydrolase</keyword>
<dbReference type="Pfam" id="PF01048">
    <property type="entry name" value="PNP_UDP_1"/>
    <property type="match status" value="1"/>
</dbReference>
<dbReference type="InterPro" id="IPR000845">
    <property type="entry name" value="Nucleoside_phosphorylase_d"/>
</dbReference>
<sequence length="208" mass="22764">MRILLAAATSFELKTLMEQPPAGVRPVITGVGLVPATYHLSRAIATHSPDLVIQAGIAGCFDPARSLGEVIAVSEEVLADVGVEEHGQFKDLGDLGLQDPNEPPFQGGRLPNPHLTRFAGLPTGRSISVSEITTRPDRIRHYKDRYAPLVESMEGAALHYVCLKENIPFLQVRALSNYIGERDKTRWKIAPALANLQQAITQLLNEQR</sequence>
<dbReference type="GO" id="GO:0009116">
    <property type="term" value="P:nucleoside metabolic process"/>
    <property type="evidence" value="ECO:0007669"/>
    <property type="project" value="InterPro"/>
</dbReference>
<dbReference type="InterPro" id="IPR035994">
    <property type="entry name" value="Nucleoside_phosphorylase_sf"/>
</dbReference>
<comment type="similarity">
    <text evidence="1">Belongs to the PNP/UDP phosphorylase family. Futalosine hydrolase subfamily.</text>
</comment>
<evidence type="ECO:0000259" key="3">
    <source>
        <dbReference type="Pfam" id="PF01048"/>
    </source>
</evidence>
<keyword evidence="5" id="KW-1185">Reference proteome</keyword>
<dbReference type="GO" id="GO:0008782">
    <property type="term" value="F:adenosylhomocysteine nucleosidase activity"/>
    <property type="evidence" value="ECO:0007669"/>
    <property type="project" value="TreeGrafter"/>
</dbReference>